<keyword evidence="5" id="KW-0560">Oxidoreductase</keyword>
<name>A0A367JBK1_RHIST</name>
<evidence type="ECO:0000259" key="7">
    <source>
        <dbReference type="Pfam" id="PF00175"/>
    </source>
</evidence>
<evidence type="ECO:0000256" key="1">
    <source>
        <dbReference type="ARBA" id="ARBA00001974"/>
    </source>
</evidence>
<comment type="cofactor">
    <cofactor evidence="1">
        <name>FAD</name>
        <dbReference type="ChEBI" id="CHEBI:57692"/>
    </cofactor>
</comment>
<dbReference type="PANTHER" id="PTHR19370">
    <property type="entry name" value="NADH-CYTOCHROME B5 REDUCTASE"/>
    <property type="match status" value="1"/>
</dbReference>
<comment type="similarity">
    <text evidence="2">Belongs to the flavoprotein pyridine nucleotide cytochrome reductase family.</text>
</comment>
<evidence type="ECO:0000256" key="4">
    <source>
        <dbReference type="ARBA" id="ARBA00022827"/>
    </source>
</evidence>
<organism evidence="8 9">
    <name type="scientific">Rhizopus stolonifer</name>
    <name type="common">Rhizopus nigricans</name>
    <dbReference type="NCBI Taxonomy" id="4846"/>
    <lineage>
        <taxon>Eukaryota</taxon>
        <taxon>Fungi</taxon>
        <taxon>Fungi incertae sedis</taxon>
        <taxon>Mucoromycota</taxon>
        <taxon>Mucoromycotina</taxon>
        <taxon>Mucoromycetes</taxon>
        <taxon>Mucorales</taxon>
        <taxon>Mucorineae</taxon>
        <taxon>Rhizopodaceae</taxon>
        <taxon>Rhizopus</taxon>
    </lineage>
</organism>
<dbReference type="InterPro" id="IPR001834">
    <property type="entry name" value="CBR-like"/>
</dbReference>
<evidence type="ECO:0000313" key="8">
    <source>
        <dbReference type="EMBL" id="RCH87323.1"/>
    </source>
</evidence>
<dbReference type="Proteomes" id="UP000253551">
    <property type="component" value="Unassembled WGS sequence"/>
</dbReference>
<feature type="domain" description="Oxidoreductase FAD/NAD(P)-binding" evidence="7">
    <location>
        <begin position="47"/>
        <end position="132"/>
    </location>
</feature>
<keyword evidence="6" id="KW-0472">Membrane</keyword>
<evidence type="ECO:0000313" key="9">
    <source>
        <dbReference type="Proteomes" id="UP000253551"/>
    </source>
</evidence>
<dbReference type="CDD" id="cd06183">
    <property type="entry name" value="cyt_b5_reduct_like"/>
    <property type="match status" value="1"/>
</dbReference>
<comment type="caution">
    <text evidence="8">The sequence shown here is derived from an EMBL/GenBank/DDBJ whole genome shotgun (WGS) entry which is preliminary data.</text>
</comment>
<accession>A0A367JBK1</accession>
<dbReference type="GO" id="GO:0016491">
    <property type="term" value="F:oxidoreductase activity"/>
    <property type="evidence" value="ECO:0007669"/>
    <property type="project" value="UniProtKB-KW"/>
</dbReference>
<protein>
    <recommendedName>
        <fullName evidence="7">Oxidoreductase FAD/NAD(P)-binding domain-containing protein</fullName>
    </recommendedName>
</protein>
<dbReference type="OrthoDB" id="5103026at2759"/>
<keyword evidence="6" id="KW-1133">Transmembrane helix</keyword>
<dbReference type="InterPro" id="IPR001433">
    <property type="entry name" value="OxRdtase_FAD/NAD-bd"/>
</dbReference>
<dbReference type="Pfam" id="PF00175">
    <property type="entry name" value="NAD_binding_1"/>
    <property type="match status" value="1"/>
</dbReference>
<dbReference type="SUPFAM" id="SSF52343">
    <property type="entry name" value="Ferredoxin reductase-like, C-terminal NADP-linked domain"/>
    <property type="match status" value="1"/>
</dbReference>
<evidence type="ECO:0000256" key="2">
    <source>
        <dbReference type="ARBA" id="ARBA00006105"/>
    </source>
</evidence>
<gene>
    <name evidence="8" type="ORF">CU098_001538</name>
</gene>
<proteinExistence type="inferred from homology"/>
<evidence type="ECO:0000256" key="5">
    <source>
        <dbReference type="ARBA" id="ARBA00023002"/>
    </source>
</evidence>
<dbReference type="AlphaFoldDB" id="A0A367JBK1"/>
<evidence type="ECO:0000256" key="3">
    <source>
        <dbReference type="ARBA" id="ARBA00022630"/>
    </source>
</evidence>
<feature type="non-terminal residue" evidence="8">
    <location>
        <position position="135"/>
    </location>
</feature>
<dbReference type="STRING" id="4846.A0A367JBK1"/>
<dbReference type="EMBL" id="PJQM01003741">
    <property type="protein sequence ID" value="RCH87323.1"/>
    <property type="molecule type" value="Genomic_DNA"/>
</dbReference>
<keyword evidence="9" id="KW-1185">Reference proteome</keyword>
<evidence type="ECO:0000256" key="6">
    <source>
        <dbReference type="SAM" id="Phobius"/>
    </source>
</evidence>
<dbReference type="InterPro" id="IPR039261">
    <property type="entry name" value="FNR_nucleotide-bd"/>
</dbReference>
<keyword evidence="6" id="KW-0812">Transmembrane</keyword>
<sequence>MANPPTLSRAPVSVRKMVQILKDPVIFTSVTTIAIIGTLSTWFYYSRKDKTKISLVFGNVTRSDILLEDELNELVERHVEQFRVYHVLNEPPVGWEQGIGFITKDILEQRLPSPASDIKILICGPPGLIKSVTNV</sequence>
<keyword evidence="3" id="KW-0285">Flavoprotein</keyword>
<feature type="transmembrane region" description="Helical" evidence="6">
    <location>
        <begin position="25"/>
        <end position="45"/>
    </location>
</feature>
<reference evidence="8 9" key="1">
    <citation type="journal article" date="2018" name="G3 (Bethesda)">
        <title>Phylogenetic and Phylogenomic Definition of Rhizopus Species.</title>
        <authorList>
            <person name="Gryganskyi A.P."/>
            <person name="Golan J."/>
            <person name="Dolatabadi S."/>
            <person name="Mondo S."/>
            <person name="Robb S."/>
            <person name="Idnurm A."/>
            <person name="Muszewska A."/>
            <person name="Steczkiewicz K."/>
            <person name="Masonjones S."/>
            <person name="Liao H.L."/>
            <person name="Gajdeczka M.T."/>
            <person name="Anike F."/>
            <person name="Vuek A."/>
            <person name="Anishchenko I.M."/>
            <person name="Voigt K."/>
            <person name="de Hoog G.S."/>
            <person name="Smith M.E."/>
            <person name="Heitman J."/>
            <person name="Vilgalys R."/>
            <person name="Stajich J.E."/>
        </authorList>
    </citation>
    <scope>NUCLEOTIDE SEQUENCE [LARGE SCALE GENOMIC DNA]</scope>
    <source>
        <strain evidence="8 9">LSU 92-RS-03</strain>
    </source>
</reference>
<keyword evidence="4" id="KW-0274">FAD</keyword>
<dbReference type="Gene3D" id="3.40.50.80">
    <property type="entry name" value="Nucleotide-binding domain of ferredoxin-NADP reductase (FNR) module"/>
    <property type="match status" value="1"/>
</dbReference>